<dbReference type="RefSeq" id="WP_141460007.1">
    <property type="nucleotide sequence ID" value="NZ_CP038141.1"/>
</dbReference>
<dbReference type="InterPro" id="IPR012332">
    <property type="entry name" value="Autotransporter_pectin_lyase_C"/>
</dbReference>
<dbReference type="KEGG" id="ssam:E3D00_03580"/>
<dbReference type="EMBL" id="CP038141">
    <property type="protein sequence ID" value="QDH16749.1"/>
    <property type="molecule type" value="Genomic_DNA"/>
</dbReference>
<gene>
    <name evidence="3" type="ORF">E3D00_03580</name>
</gene>
<evidence type="ECO:0000313" key="4">
    <source>
        <dbReference type="Proteomes" id="UP000316313"/>
    </source>
</evidence>
<dbReference type="Proteomes" id="UP000316313">
    <property type="component" value="Chromosome"/>
</dbReference>
<sequence length="1446" mass="144183">MASVGSGQHISSGQYRGTPKAAGVQSGYRMNSGESATDMTILPGGYVYLDGGGSITNLTLDAASGGKDPGHLDGDTNYLNDSKQSIISGKIENYGDLRNVVIAGSETVYPGARATVQWISGPGATRTVYSGTTVSWGGVGSGGVDKILSGAVITAADVENGGTRILSGGATQIDTKIASGGRINLESGSLLSGRTGGGNGVNVAQGGVISGPMIGNTSGAPDLLGSGAKLSGVINNAGIVSGTVIYGGSSVETISSGANAVDQWVADSAVRNVSSGGTVTRGTVSGGAVDNISAGATAVSGAIWKDGTRNLQSGATGIDQFVRSSGTLVVSSGATVNGATVNSAGRVLANSAAVLSGLISNTGLISGGIVTGSESITSGGVHDGGQVASGGQVSIQSSGSFVNGQVASGAKVAVQNGGTFANGTIASGGTVATESGGTVSNVHVSSGAIATVSSGGVFSSGQVDSGGQIIVTPGGLLYQTGISGGTVTVSGNGPNDNGSTNGLRWIGSKGSANLSNTVWDNGPRSSTVPPVASTGSGVGLNSGNTIILNSGATWKNAYQNATGSSVVNSGGTADNIYMVGGDMAVNSGGVARNGDVASGAVINLASGGVVSGSNDKGYTIHSSGLISGAAGSGAVLSGLIVNSGIVSGTALSGSGTKEEVSAGAKAIDQWVTNSAVRNVSSGAVVSNGRIDNNGVDNILSGGSAISGSVANGGTRNLQSGAYTENDLVHSAGTVNVSSGATVNSAVVQSGGQILANSAGVLSGVISNDGLISGGLVKGSETITSNGVHSAGEIASGGNVTVLSGAKFSSGQVDSGGLLTVSSGGLLYQTNISGGTVKVFGNGPNDNGTTNGLQWVGSSGSAILQNTVWNNGTPMSSIPPVDSTGSGVGLNKDNTITLNSGATWRHAYINAKGHNVVNSGGTSDDIYMVGGDMVVNSGGKIGSSGATVGSGAVLTVSSGGTIDGTVQLVSGGSATVDKNAGGIIDMNGDKNTGLVITGLENGGTFTTRVTGFNGTKPESSNSGLSQAAGGDSDGIVLAGVKQADVKSVTYPDDNHVQIALKNGSIINLNVDNAKKQGFSLVSSHNRSGVQDGTLVYEVCFLAGSMIRTPSGETAVEEMKIGDVVQTLDAVSGTMVSKTVTWVGHKHADVDVTASDEDAGYPVRVLKDALGENVPSQDLLITAEHSLFVEGRFVPVRMLVNGRSIFYDRSFVSYDYYHVETEEHSVIWANNAPTESYLDTGNRRSFAQSGQVVDLSAGASAKSWASDAAVPLEVSRAFVEPVYHRLMARAIEAGVAAQTADRQVTHEHNLHLVTKDGQVLKAVRHSHDRVVFSLPPQTDGIRLVSRVGRPSVAVGPFVDDRRDLGVLIGEMVVLNAQSRHEVGAHLEQADLSGWDVQESSPCRWTQGNAYVPVKTGKDFSLFSVQVLAAGPYVLEEDASVSSVASISA</sequence>
<dbReference type="SUPFAM" id="SSF51294">
    <property type="entry name" value="Hedgehog/intein (Hint) domain"/>
    <property type="match status" value="1"/>
</dbReference>
<feature type="compositionally biased region" description="Polar residues" evidence="1">
    <location>
        <begin position="1"/>
        <end position="15"/>
    </location>
</feature>
<reference evidence="3 4" key="1">
    <citation type="submission" date="2019-03" db="EMBL/GenBank/DDBJ databases">
        <title>The complete genome sequence of Swingsia samuiensis NBRC107927(T).</title>
        <authorList>
            <person name="Chua K.-O."/>
            <person name="Chan K.-G."/>
            <person name="See-Too W.-S."/>
        </authorList>
    </citation>
    <scope>NUCLEOTIDE SEQUENCE [LARGE SCALE GENOMIC DNA]</scope>
    <source>
        <strain evidence="3 4">AH83</strain>
    </source>
</reference>
<dbReference type="Pfam" id="PF13403">
    <property type="entry name" value="Hint_2"/>
    <property type="match status" value="1"/>
</dbReference>
<feature type="domain" description="Hedgehog/Intein (Hint)" evidence="2">
    <location>
        <begin position="1097"/>
        <end position="1238"/>
    </location>
</feature>
<proteinExistence type="predicted"/>
<dbReference type="InterPro" id="IPR006141">
    <property type="entry name" value="Intein_N"/>
</dbReference>
<organism evidence="3 4">
    <name type="scientific">Swingsia samuiensis</name>
    <dbReference type="NCBI Taxonomy" id="1293412"/>
    <lineage>
        <taxon>Bacteria</taxon>
        <taxon>Pseudomonadati</taxon>
        <taxon>Pseudomonadota</taxon>
        <taxon>Alphaproteobacteria</taxon>
        <taxon>Acetobacterales</taxon>
        <taxon>Acetobacteraceae</taxon>
        <taxon>Swingsia</taxon>
    </lineage>
</organism>
<evidence type="ECO:0000313" key="3">
    <source>
        <dbReference type="EMBL" id="QDH16749.1"/>
    </source>
</evidence>
<protein>
    <recommendedName>
        <fullName evidence="2">Hedgehog/Intein (Hint) domain-containing protein</fullName>
    </recommendedName>
</protein>
<dbReference type="InterPro" id="IPR036844">
    <property type="entry name" value="Hint_dom_sf"/>
</dbReference>
<accession>A0A4Y6UGQ5</accession>
<dbReference type="GO" id="GO:0016539">
    <property type="term" value="P:intein-mediated protein splicing"/>
    <property type="evidence" value="ECO:0007669"/>
    <property type="project" value="InterPro"/>
</dbReference>
<feature type="region of interest" description="Disordered" evidence="1">
    <location>
        <begin position="1"/>
        <end position="25"/>
    </location>
</feature>
<keyword evidence="4" id="KW-1185">Reference proteome</keyword>
<dbReference type="PROSITE" id="PS50817">
    <property type="entry name" value="INTEIN_N_TER"/>
    <property type="match status" value="1"/>
</dbReference>
<dbReference type="InterPro" id="IPR028992">
    <property type="entry name" value="Hedgehog/Intein_dom"/>
</dbReference>
<name>A0A4Y6UGQ5_9PROT</name>
<dbReference type="Gene3D" id="2.160.20.20">
    <property type="match status" value="3"/>
</dbReference>
<evidence type="ECO:0000259" key="2">
    <source>
        <dbReference type="Pfam" id="PF13403"/>
    </source>
</evidence>
<dbReference type="OrthoDB" id="7284755at2"/>
<evidence type="ECO:0000256" key="1">
    <source>
        <dbReference type="SAM" id="MobiDB-lite"/>
    </source>
</evidence>